<sequence>MSAGKREEVLERNALKRKVRGLLESGASSTMKIAVTVHNAVRHDARVIKQAQTLKSAGHDVRVFGLTAERDEEFLLDGGIPVRLTHRDLSGAASFLSERGLESTRENAVWASFNEQGRLVFEAVRQTMRPDAVHIHDHVSLTAAKLYNEAFAVPIVWDAHEIYEELAGLEDVRRKVNPRIIKDNAPFVSAFITLNESIARVYAERYPELPHPTLIPNATRFSAVPSYDGRLHHAAGLSRDQRILLFQGGFADHRGISTLLDVASELNDKWSVVFMGWGKLEASIKERASELGDRPSTKARISVVPGAPHSELPVWTAGATLGAIPYEDIGLNHRYCTPNKLWEFPASGVPILATDLPEMAWRIREANMGLTVSPQMAAPGIANSINNLSEQDLRLFRVGALKFIERDSWARYEPKLLELYGNVSRRRNVFSRFFRVFGRRR</sequence>
<accession>A0A449DAX4</accession>
<feature type="domain" description="Glycosyltransferase subfamily 4-like N-terminal" evidence="3">
    <location>
        <begin position="49"/>
        <end position="217"/>
    </location>
</feature>
<dbReference type="Proteomes" id="UP000386281">
    <property type="component" value="Unassembled WGS sequence"/>
</dbReference>
<evidence type="ECO:0000313" key="4">
    <source>
        <dbReference type="EMBL" id="VEW14728.1"/>
    </source>
</evidence>
<dbReference type="EMBL" id="CAACXN010000015">
    <property type="protein sequence ID" value="VEW14728.1"/>
    <property type="molecule type" value="Genomic_DNA"/>
</dbReference>
<dbReference type="SUPFAM" id="SSF53756">
    <property type="entry name" value="UDP-Glycosyltransferase/glycogen phosphorylase"/>
    <property type="match status" value="1"/>
</dbReference>
<dbReference type="Pfam" id="PF13579">
    <property type="entry name" value="Glyco_trans_4_4"/>
    <property type="match status" value="1"/>
</dbReference>
<dbReference type="CDD" id="cd03801">
    <property type="entry name" value="GT4_PimA-like"/>
    <property type="match status" value="1"/>
</dbReference>
<organism evidence="4 5">
    <name type="scientific">Brevibacterium casei</name>
    <dbReference type="NCBI Taxonomy" id="33889"/>
    <lineage>
        <taxon>Bacteria</taxon>
        <taxon>Bacillati</taxon>
        <taxon>Actinomycetota</taxon>
        <taxon>Actinomycetes</taxon>
        <taxon>Micrococcales</taxon>
        <taxon>Brevibacteriaceae</taxon>
        <taxon>Brevibacterium</taxon>
    </lineage>
</organism>
<dbReference type="AlphaFoldDB" id="A0A449DAX4"/>
<gene>
    <name evidence="4" type="ORF">NCTC12391_02877</name>
</gene>
<proteinExistence type="predicted"/>
<keyword evidence="2 4" id="KW-0808">Transferase</keyword>
<evidence type="ECO:0000256" key="2">
    <source>
        <dbReference type="ARBA" id="ARBA00022679"/>
    </source>
</evidence>
<dbReference type="Gene3D" id="3.40.50.2000">
    <property type="entry name" value="Glycogen Phosphorylase B"/>
    <property type="match status" value="2"/>
</dbReference>
<reference evidence="4 5" key="1">
    <citation type="submission" date="2019-02" db="EMBL/GenBank/DDBJ databases">
        <authorList>
            <consortium name="Pathogen Informatics"/>
        </authorList>
    </citation>
    <scope>NUCLEOTIDE SEQUENCE [LARGE SCALE GENOMIC DNA]</scope>
    <source>
        <strain evidence="4 5">3012STDY7078520</strain>
    </source>
</reference>
<evidence type="ECO:0000259" key="3">
    <source>
        <dbReference type="Pfam" id="PF13579"/>
    </source>
</evidence>
<protein>
    <submittedName>
        <fullName evidence="4">Putative glycosyl transferase</fullName>
    </submittedName>
</protein>
<dbReference type="InterPro" id="IPR028098">
    <property type="entry name" value="Glyco_trans_4-like_N"/>
</dbReference>
<dbReference type="Pfam" id="PF13692">
    <property type="entry name" value="Glyco_trans_1_4"/>
    <property type="match status" value="1"/>
</dbReference>
<evidence type="ECO:0000313" key="5">
    <source>
        <dbReference type="Proteomes" id="UP000386281"/>
    </source>
</evidence>
<keyword evidence="1" id="KW-0328">Glycosyltransferase</keyword>
<evidence type="ECO:0000256" key="1">
    <source>
        <dbReference type="ARBA" id="ARBA00022676"/>
    </source>
</evidence>
<name>A0A449DAX4_9MICO</name>
<dbReference type="PANTHER" id="PTHR12526">
    <property type="entry name" value="GLYCOSYLTRANSFERASE"/>
    <property type="match status" value="1"/>
</dbReference>
<dbReference type="PANTHER" id="PTHR12526:SF600">
    <property type="entry name" value="GLYCOSYL TRANSFERASE GROUP 1"/>
    <property type="match status" value="1"/>
</dbReference>
<dbReference type="GO" id="GO:0016757">
    <property type="term" value="F:glycosyltransferase activity"/>
    <property type="evidence" value="ECO:0007669"/>
    <property type="project" value="UniProtKB-KW"/>
</dbReference>